<feature type="transmembrane region" description="Helical" evidence="1">
    <location>
        <begin position="185"/>
        <end position="206"/>
    </location>
</feature>
<feature type="transmembrane region" description="Helical" evidence="1">
    <location>
        <begin position="289"/>
        <end position="307"/>
    </location>
</feature>
<comment type="caution">
    <text evidence="2">The sequence shown here is derived from an EMBL/GenBank/DDBJ whole genome shotgun (WGS) entry which is preliminary data.</text>
</comment>
<feature type="transmembrane region" description="Helical" evidence="1">
    <location>
        <begin position="259"/>
        <end position="283"/>
    </location>
</feature>
<feature type="transmembrane region" description="Helical" evidence="1">
    <location>
        <begin position="389"/>
        <end position="410"/>
    </location>
</feature>
<dbReference type="Proteomes" id="UP000254134">
    <property type="component" value="Unassembled WGS sequence"/>
</dbReference>
<dbReference type="EMBL" id="QQZY01000003">
    <property type="protein sequence ID" value="RDI74574.1"/>
    <property type="molecule type" value="Genomic_DNA"/>
</dbReference>
<sequence>MSSESAACAVGCGMTWLLCRALCVCQLRRLASLARLSPVAAALTCVALAGAPVLLARLGAVLARELGPSLADAAVARALVVGPLLAAAAAGGVLGLSARGRGELGPQLAAAPVGAMAAVTASALAPLLLAAAAVLPGVAALALVVAAASPGGRPAGVALTLVPVVGVAAGALAVEAIAHAARGRLLAPLVVVPAAACWLAAGAWAGDVALGPVGLTALSLAGSQGAWQAVAGSAAAGAALAAAWAWLAAVRPPAARRRALRATAVVRGVGALAAGTAVLALLARRGETRIGIAFASLLGVAGVVLATASGAGAPAPLQLGVTSTLLGAALVPTATAGAVLRGRWLWAAAPTGRLTPPAPASLVAAAVVLAAVAPVVVLAAVVSGARGGALASVAAMLAGTVAVAVLAGVLVPCRGGGIGDQLATFAAFAACLAAASVLAGLSGPRLVAAGLPSPVAAALLVCCAWLAAHGAFVARVRRGG</sequence>
<evidence type="ECO:0000313" key="2">
    <source>
        <dbReference type="EMBL" id="RDI74574.1"/>
    </source>
</evidence>
<accession>A0A7M2YXH9</accession>
<proteinExistence type="predicted"/>
<keyword evidence="1" id="KW-1133">Transmembrane helix</keyword>
<gene>
    <name evidence="2" type="ORF">Gocc_1463</name>
</gene>
<keyword evidence="3" id="KW-1185">Reference proteome</keyword>
<feature type="transmembrane region" description="Helical" evidence="1">
    <location>
        <begin position="75"/>
        <end position="98"/>
    </location>
</feature>
<reference evidence="2 3" key="1">
    <citation type="submission" date="2018-07" db="EMBL/GenBank/DDBJ databases">
        <title>High-quality-draft genome sequence of Gaiella occulta.</title>
        <authorList>
            <person name="Severino R."/>
            <person name="Froufe H.J.C."/>
            <person name="Rainey F.A."/>
            <person name="Barroso C."/>
            <person name="Albuquerque L."/>
            <person name="Lobo-Da-Cunha A."/>
            <person name="Da Costa M.S."/>
            <person name="Egas C."/>
        </authorList>
    </citation>
    <scope>NUCLEOTIDE SEQUENCE [LARGE SCALE GENOMIC DNA]</scope>
    <source>
        <strain evidence="2 3">F2-233</strain>
    </source>
</reference>
<feature type="transmembrane region" description="Helical" evidence="1">
    <location>
        <begin position="455"/>
        <end position="474"/>
    </location>
</feature>
<feature type="transmembrane region" description="Helical" evidence="1">
    <location>
        <begin position="422"/>
        <end position="443"/>
    </location>
</feature>
<reference evidence="3" key="2">
    <citation type="journal article" date="2019" name="MicrobiologyOpen">
        <title>High-quality draft genome sequence of Gaiella occulta isolated from a 150 meter deep mineral water borehole and comparison with the genome sequences of other deep-branching lineages of the phylum Actinobacteria.</title>
        <authorList>
            <person name="Severino R."/>
            <person name="Froufe H.J.C."/>
            <person name="Barroso C."/>
            <person name="Albuquerque L."/>
            <person name="Lobo-da-Cunha A."/>
            <person name="da Costa M.S."/>
            <person name="Egas C."/>
        </authorList>
    </citation>
    <scope>NUCLEOTIDE SEQUENCE [LARGE SCALE GENOMIC DNA]</scope>
    <source>
        <strain evidence="3">F2-233</strain>
    </source>
</reference>
<feature type="transmembrane region" description="Helical" evidence="1">
    <location>
        <begin position="319"/>
        <end position="340"/>
    </location>
</feature>
<feature type="transmembrane region" description="Helical" evidence="1">
    <location>
        <begin position="128"/>
        <end position="149"/>
    </location>
</feature>
<name>A0A7M2YXH9_9ACTN</name>
<feature type="transmembrane region" description="Helical" evidence="1">
    <location>
        <begin position="360"/>
        <end position="382"/>
    </location>
</feature>
<keyword evidence="1" id="KW-0472">Membrane</keyword>
<evidence type="ECO:0000256" key="1">
    <source>
        <dbReference type="SAM" id="Phobius"/>
    </source>
</evidence>
<evidence type="ECO:0000313" key="3">
    <source>
        <dbReference type="Proteomes" id="UP000254134"/>
    </source>
</evidence>
<feature type="transmembrane region" description="Helical" evidence="1">
    <location>
        <begin position="39"/>
        <end position="63"/>
    </location>
</feature>
<protein>
    <submittedName>
        <fullName evidence="2">Uncharacterized protein</fullName>
    </submittedName>
</protein>
<feature type="transmembrane region" description="Helical" evidence="1">
    <location>
        <begin position="226"/>
        <end position="247"/>
    </location>
</feature>
<keyword evidence="1" id="KW-0812">Transmembrane</keyword>
<feature type="transmembrane region" description="Helical" evidence="1">
    <location>
        <begin position="155"/>
        <end position="178"/>
    </location>
</feature>
<organism evidence="2 3">
    <name type="scientific">Gaiella occulta</name>
    <dbReference type="NCBI Taxonomy" id="1002870"/>
    <lineage>
        <taxon>Bacteria</taxon>
        <taxon>Bacillati</taxon>
        <taxon>Actinomycetota</taxon>
        <taxon>Thermoleophilia</taxon>
        <taxon>Gaiellales</taxon>
        <taxon>Gaiellaceae</taxon>
        <taxon>Gaiella</taxon>
    </lineage>
</organism>
<dbReference type="AlphaFoldDB" id="A0A7M2YXH9"/>